<dbReference type="AlphaFoldDB" id="A0A1L0BY08"/>
<name>A0A1L0BY08_9ASCO</name>
<keyword evidence="5" id="KW-1185">Reference proteome</keyword>
<evidence type="ECO:0000313" key="3">
    <source>
        <dbReference type="EMBL" id="SGZ55391.1"/>
    </source>
</evidence>
<organism evidence="2 4">
    <name type="scientific">Sungouiella intermedia</name>
    <dbReference type="NCBI Taxonomy" id="45354"/>
    <lineage>
        <taxon>Eukaryota</taxon>
        <taxon>Fungi</taxon>
        <taxon>Dikarya</taxon>
        <taxon>Ascomycota</taxon>
        <taxon>Saccharomycotina</taxon>
        <taxon>Pichiomycetes</taxon>
        <taxon>Metschnikowiaceae</taxon>
        <taxon>Sungouiella</taxon>
    </lineage>
</organism>
<evidence type="ECO:0000313" key="2">
    <source>
        <dbReference type="EMBL" id="SGZ55274.1"/>
    </source>
</evidence>
<feature type="compositionally biased region" description="Pro residues" evidence="1">
    <location>
        <begin position="52"/>
        <end position="61"/>
    </location>
</feature>
<sequence length="74" mass="8455">MVFSKKNDNSRVQGFARVPGTKAAENRDKAAQKKAQKRYPGQPKPRMKYEDVPPPYEPPPGYEEVLYDDKEASK</sequence>
<evidence type="ECO:0000313" key="5">
    <source>
        <dbReference type="Proteomes" id="UP000182334"/>
    </source>
</evidence>
<evidence type="ECO:0000313" key="4">
    <source>
        <dbReference type="Proteomes" id="UP000182259"/>
    </source>
</evidence>
<dbReference type="Proteomes" id="UP000182334">
    <property type="component" value="Chromosome V"/>
</dbReference>
<feature type="region of interest" description="Disordered" evidence="1">
    <location>
        <begin position="1"/>
        <end position="74"/>
    </location>
</feature>
<gene>
    <name evidence="2" type="ORF">SAMEA4029009_CIC11G00000004898</name>
    <name evidence="3" type="ORF">SAMEA4029010_CIC11G00000000349</name>
</gene>
<accession>A0A1L0BY08</accession>
<protein>
    <submittedName>
        <fullName evidence="3">CIC11C00000000349</fullName>
    </submittedName>
    <submittedName>
        <fullName evidence="2">CIC11C00000004898</fullName>
    </submittedName>
</protein>
<dbReference type="Proteomes" id="UP000182259">
    <property type="component" value="Chromosome IV"/>
</dbReference>
<dbReference type="EMBL" id="LT635760">
    <property type="protein sequence ID" value="SGZ55391.1"/>
    <property type="molecule type" value="Genomic_DNA"/>
</dbReference>
<proteinExistence type="predicted"/>
<evidence type="ECO:0000256" key="1">
    <source>
        <dbReference type="SAM" id="MobiDB-lite"/>
    </source>
</evidence>
<reference evidence="4 5" key="1">
    <citation type="submission" date="2016-10" db="EMBL/GenBank/DDBJ databases">
        <authorList>
            <person name="de Groot N.N."/>
        </authorList>
    </citation>
    <scope>NUCLEOTIDE SEQUENCE [LARGE SCALE GENOMIC DNA]</scope>
    <source>
        <strain evidence="3 5">CBS 141442</strain>
        <strain evidence="2 4">PYCC 4715</strain>
    </source>
</reference>
<dbReference type="EMBL" id="LT635767">
    <property type="protein sequence ID" value="SGZ55274.1"/>
    <property type="molecule type" value="Genomic_DNA"/>
</dbReference>